<evidence type="ECO:0000256" key="1">
    <source>
        <dbReference type="SAM" id="MobiDB-lite"/>
    </source>
</evidence>
<dbReference type="EMBL" id="CAJNOH010002194">
    <property type="protein sequence ID" value="CAF1279083.1"/>
    <property type="molecule type" value="Genomic_DNA"/>
</dbReference>
<protein>
    <submittedName>
        <fullName evidence="3">Uncharacterized protein</fullName>
    </submittedName>
</protein>
<evidence type="ECO:0000313" key="3">
    <source>
        <dbReference type="EMBL" id="CAF1558341.1"/>
    </source>
</evidence>
<dbReference type="Proteomes" id="UP000663870">
    <property type="component" value="Unassembled WGS sequence"/>
</dbReference>
<accession>A0A815XJF3</accession>
<sequence length="89" mass="10266">MAGNSLLRNMINQNDPKMEQQSKHRVLFDYSLSTPLHPPKPVWSSKRLDKMSSSHQHHHHHRASSTRPTRRILIVAPLHAHRSTSAPPR</sequence>
<feature type="compositionally biased region" description="Basic residues" evidence="1">
    <location>
        <begin position="55"/>
        <end position="70"/>
    </location>
</feature>
<dbReference type="Proteomes" id="UP000663854">
    <property type="component" value="Unassembled WGS sequence"/>
</dbReference>
<name>A0A815XJF3_9BILA</name>
<feature type="region of interest" description="Disordered" evidence="1">
    <location>
        <begin position="1"/>
        <end position="71"/>
    </location>
</feature>
<evidence type="ECO:0000313" key="2">
    <source>
        <dbReference type="EMBL" id="CAF1279083.1"/>
    </source>
</evidence>
<reference evidence="3" key="1">
    <citation type="submission" date="2021-02" db="EMBL/GenBank/DDBJ databases">
        <authorList>
            <person name="Nowell W R."/>
        </authorList>
    </citation>
    <scope>NUCLEOTIDE SEQUENCE</scope>
</reference>
<dbReference type="AlphaFoldDB" id="A0A815XJF3"/>
<keyword evidence="4" id="KW-1185">Reference proteome</keyword>
<feature type="compositionally biased region" description="Polar residues" evidence="1">
    <location>
        <begin position="1"/>
        <end position="15"/>
    </location>
</feature>
<proteinExistence type="predicted"/>
<evidence type="ECO:0000313" key="4">
    <source>
        <dbReference type="Proteomes" id="UP000663870"/>
    </source>
</evidence>
<comment type="caution">
    <text evidence="3">The sequence shown here is derived from an EMBL/GenBank/DDBJ whole genome shotgun (WGS) entry which is preliminary data.</text>
</comment>
<organism evidence="3 4">
    <name type="scientific">Rotaria sordida</name>
    <dbReference type="NCBI Taxonomy" id="392033"/>
    <lineage>
        <taxon>Eukaryota</taxon>
        <taxon>Metazoa</taxon>
        <taxon>Spiralia</taxon>
        <taxon>Gnathifera</taxon>
        <taxon>Rotifera</taxon>
        <taxon>Eurotatoria</taxon>
        <taxon>Bdelloidea</taxon>
        <taxon>Philodinida</taxon>
        <taxon>Philodinidae</taxon>
        <taxon>Rotaria</taxon>
    </lineage>
</organism>
<gene>
    <name evidence="3" type="ORF">JXQ802_LOCUS44158</name>
    <name evidence="2" type="ORF">PYM288_LOCUS28785</name>
</gene>
<dbReference type="EMBL" id="CAJNOL010003332">
    <property type="protein sequence ID" value="CAF1558341.1"/>
    <property type="molecule type" value="Genomic_DNA"/>
</dbReference>